<dbReference type="Gene3D" id="3.30.40.10">
    <property type="entry name" value="Zinc/RING finger domain, C3HC4 (zinc finger)"/>
    <property type="match status" value="1"/>
</dbReference>
<evidence type="ECO:0000256" key="2">
    <source>
        <dbReference type="ARBA" id="ARBA00022771"/>
    </source>
</evidence>
<feature type="domain" description="RING-type" evidence="6">
    <location>
        <begin position="335"/>
        <end position="383"/>
    </location>
</feature>
<evidence type="ECO:0000313" key="8">
    <source>
        <dbReference type="Proteomes" id="UP000237441"/>
    </source>
</evidence>
<feature type="region of interest" description="Disordered" evidence="5">
    <location>
        <begin position="1"/>
        <end position="38"/>
    </location>
</feature>
<proteinExistence type="predicted"/>
<name>A0A2S7Y544_BEABA</name>
<feature type="region of interest" description="Disordered" evidence="5">
    <location>
        <begin position="436"/>
        <end position="506"/>
    </location>
</feature>
<dbReference type="InterPro" id="IPR053238">
    <property type="entry name" value="RING-H2_zinc_finger"/>
</dbReference>
<feature type="compositionally biased region" description="Polar residues" evidence="5">
    <location>
        <begin position="147"/>
        <end position="178"/>
    </location>
</feature>
<dbReference type="Pfam" id="PF13639">
    <property type="entry name" value="zf-RING_2"/>
    <property type="match status" value="1"/>
</dbReference>
<dbReference type="OrthoDB" id="4867840at2759"/>
<feature type="region of interest" description="Disordered" evidence="5">
    <location>
        <begin position="147"/>
        <end position="262"/>
    </location>
</feature>
<protein>
    <recommendedName>
        <fullName evidence="6">RING-type domain-containing protein</fullName>
    </recommendedName>
</protein>
<keyword evidence="1" id="KW-0479">Metal-binding</keyword>
<dbReference type="PANTHER" id="PTHR14155">
    <property type="entry name" value="RING FINGER DOMAIN-CONTAINING"/>
    <property type="match status" value="1"/>
</dbReference>
<dbReference type="AlphaFoldDB" id="A0A2S7Y544"/>
<dbReference type="EMBL" id="JRHA01000002">
    <property type="protein sequence ID" value="PQK11073.1"/>
    <property type="molecule type" value="Genomic_DNA"/>
</dbReference>
<dbReference type="PANTHER" id="PTHR14155:SF627">
    <property type="entry name" value="OS06G0192800 PROTEIN"/>
    <property type="match status" value="1"/>
</dbReference>
<dbReference type="GO" id="GO:0008270">
    <property type="term" value="F:zinc ion binding"/>
    <property type="evidence" value="ECO:0007669"/>
    <property type="project" value="UniProtKB-KW"/>
</dbReference>
<dbReference type="SMART" id="SM00184">
    <property type="entry name" value="RING"/>
    <property type="match status" value="1"/>
</dbReference>
<dbReference type="InterPro" id="IPR013083">
    <property type="entry name" value="Znf_RING/FYVE/PHD"/>
</dbReference>
<comment type="caution">
    <text evidence="7">The sequence shown here is derived from an EMBL/GenBank/DDBJ whole genome shotgun (WGS) entry which is preliminary data.</text>
</comment>
<dbReference type="SUPFAM" id="SSF57850">
    <property type="entry name" value="RING/U-box"/>
    <property type="match status" value="1"/>
</dbReference>
<evidence type="ECO:0000256" key="4">
    <source>
        <dbReference type="PROSITE-ProRule" id="PRU00175"/>
    </source>
</evidence>
<feature type="compositionally biased region" description="Polar residues" evidence="5">
    <location>
        <begin position="192"/>
        <end position="210"/>
    </location>
</feature>
<reference evidence="7 8" key="1">
    <citation type="submission" date="2016-07" db="EMBL/GenBank/DDBJ databases">
        <title>Comparative genomics of the entomopathogenic fungus Beauveria bassiana.</title>
        <authorList>
            <person name="Valero Jimenez C.A."/>
            <person name="Zwaan B.J."/>
            <person name="Van Kan J.A."/>
            <person name="Takken W."/>
            <person name="Debets A.J."/>
            <person name="Schoustra S.E."/>
            <person name="Koenraadt C.J."/>
        </authorList>
    </citation>
    <scope>NUCLEOTIDE SEQUENCE [LARGE SCALE GENOMIC DNA]</scope>
    <source>
        <strain evidence="7 8">ARSEF 8028</strain>
    </source>
</reference>
<evidence type="ECO:0000256" key="3">
    <source>
        <dbReference type="ARBA" id="ARBA00022833"/>
    </source>
</evidence>
<organism evidence="7 8">
    <name type="scientific">Beauveria bassiana</name>
    <name type="common">White muscardine disease fungus</name>
    <name type="synonym">Tritirachium shiotae</name>
    <dbReference type="NCBI Taxonomy" id="176275"/>
    <lineage>
        <taxon>Eukaryota</taxon>
        <taxon>Fungi</taxon>
        <taxon>Dikarya</taxon>
        <taxon>Ascomycota</taxon>
        <taxon>Pezizomycotina</taxon>
        <taxon>Sordariomycetes</taxon>
        <taxon>Hypocreomycetidae</taxon>
        <taxon>Hypocreales</taxon>
        <taxon>Cordycipitaceae</taxon>
        <taxon>Beauveria</taxon>
    </lineage>
</organism>
<dbReference type="PROSITE" id="PS50089">
    <property type="entry name" value="ZF_RING_2"/>
    <property type="match status" value="1"/>
</dbReference>
<evidence type="ECO:0000256" key="5">
    <source>
        <dbReference type="SAM" id="MobiDB-lite"/>
    </source>
</evidence>
<gene>
    <name evidence="7" type="ORF">BB8028_0002g13910</name>
</gene>
<evidence type="ECO:0000313" key="7">
    <source>
        <dbReference type="EMBL" id="PQK11073.1"/>
    </source>
</evidence>
<feature type="region of interest" description="Disordered" evidence="5">
    <location>
        <begin position="275"/>
        <end position="295"/>
    </location>
</feature>
<evidence type="ECO:0000259" key="6">
    <source>
        <dbReference type="PROSITE" id="PS50089"/>
    </source>
</evidence>
<evidence type="ECO:0000256" key="1">
    <source>
        <dbReference type="ARBA" id="ARBA00022723"/>
    </source>
</evidence>
<keyword evidence="3" id="KW-0862">Zinc</keyword>
<feature type="compositionally biased region" description="Polar residues" evidence="5">
    <location>
        <begin position="281"/>
        <end position="291"/>
    </location>
</feature>
<accession>A0A2S7Y544</accession>
<keyword evidence="2 4" id="KW-0863">Zinc-finger</keyword>
<dbReference type="InterPro" id="IPR001841">
    <property type="entry name" value="Znf_RING"/>
</dbReference>
<feature type="compositionally biased region" description="Polar residues" evidence="5">
    <location>
        <begin position="490"/>
        <end position="505"/>
    </location>
</feature>
<sequence>MDNMDFATHDSTPGPPAPANEMPQSSGQWMAQPPTVQPQWPHSAPFYPQYNSTSPAFNHTYMAAQNRSYLATGPSAPPLSSLNINQYQMPANPWIAPPVPHQLNTYSAHPFGSTASPSGQQMHYASGGPNVLPAFPQPQFGFAQQAVSTNMQSPPWPVNTQPNLNVRLNNPSVNSVPYHSQEAFESMRTRHNSQPNQHTQRNIQSRSRPQQTHRHSHSTNTLHPSIVNDRTAPSSSFSERRRLEHTRGRRSGGPRFTVSESRGDWTRQFGGSAVLYPGPQRQATMNHTGSLDESETRRLQLLRNPSTSRSVVSREALQGLLDVIVDDLAKGDRTCMICYNEYGTRSPEDVIEKPLRLPKCKHVFGDRCILKWFEDSDSCPYCRDKLQSEPKLPPSSTRAFLDIMRIRGWAAGSEVAEEFYRRIMAGEDVRALVSVGRSMAERRPPPEDDNNGDATRRTRRRRSSSSSLDAEILSPTQSAANVRRARHRVTPNSSDRPLPTQTEPRLNSWMFLAPAVPEAPGSIAPNAPLRYQSPARPAQSTVVHQSNPAISPSVAHQGAYTRNVGPAAGSSAMANPLHTSAEASQMLQMASNDNYADEMIEDVYLSGQDSS</sequence>
<dbReference type="Proteomes" id="UP000237441">
    <property type="component" value="Unassembled WGS sequence"/>
</dbReference>